<keyword evidence="6" id="KW-0131">Cell cycle</keyword>
<dbReference type="GO" id="GO:0005635">
    <property type="term" value="C:nuclear envelope"/>
    <property type="evidence" value="ECO:0007669"/>
    <property type="project" value="TreeGrafter"/>
</dbReference>
<dbReference type="Proteomes" id="UP000594262">
    <property type="component" value="Unplaced"/>
</dbReference>
<dbReference type="Gene3D" id="1.20.5.170">
    <property type="match status" value="1"/>
</dbReference>
<accession>A0A7M5UW91</accession>
<proteinExistence type="inferred from homology"/>
<dbReference type="PANTHER" id="PTHR23168">
    <property type="entry name" value="MITOTIC SPINDLE ASSEMBLY CHECKPOINT PROTEIN MAD1 MITOTIC ARREST DEFICIENT-LIKE PROTEIN 1"/>
    <property type="match status" value="1"/>
</dbReference>
<organism evidence="9 10">
    <name type="scientific">Clytia hemisphaerica</name>
    <dbReference type="NCBI Taxonomy" id="252671"/>
    <lineage>
        <taxon>Eukaryota</taxon>
        <taxon>Metazoa</taxon>
        <taxon>Cnidaria</taxon>
        <taxon>Hydrozoa</taxon>
        <taxon>Hydroidolina</taxon>
        <taxon>Leptothecata</taxon>
        <taxon>Obeliida</taxon>
        <taxon>Clytiidae</taxon>
        <taxon>Clytia</taxon>
    </lineage>
</organism>
<comment type="similarity">
    <text evidence="2">Belongs to the MAD1 family.</text>
</comment>
<dbReference type="OrthoDB" id="331602at2759"/>
<evidence type="ECO:0000313" key="9">
    <source>
        <dbReference type="EnsemblMetazoa" id="CLYHEMP006870.1"/>
    </source>
</evidence>
<dbReference type="SUPFAM" id="SSF75704">
    <property type="entry name" value="Mitotic arrest deficient-like 1, Mad1"/>
    <property type="match status" value="1"/>
</dbReference>
<evidence type="ECO:0000256" key="2">
    <source>
        <dbReference type="ARBA" id="ARBA00008029"/>
    </source>
</evidence>
<feature type="region of interest" description="Disordered" evidence="8">
    <location>
        <begin position="28"/>
        <end position="80"/>
    </location>
</feature>
<evidence type="ECO:0008006" key="11">
    <source>
        <dbReference type="Google" id="ProtNLM"/>
    </source>
</evidence>
<evidence type="ECO:0000256" key="8">
    <source>
        <dbReference type="SAM" id="MobiDB-lite"/>
    </source>
</evidence>
<evidence type="ECO:0000256" key="1">
    <source>
        <dbReference type="ARBA" id="ARBA00004123"/>
    </source>
</evidence>
<dbReference type="GO" id="GO:0007094">
    <property type="term" value="P:mitotic spindle assembly checkpoint signaling"/>
    <property type="evidence" value="ECO:0007669"/>
    <property type="project" value="InterPro"/>
</dbReference>
<dbReference type="AlphaFoldDB" id="A0A7M5UW91"/>
<evidence type="ECO:0000313" key="10">
    <source>
        <dbReference type="Proteomes" id="UP000594262"/>
    </source>
</evidence>
<dbReference type="GO" id="GO:0051315">
    <property type="term" value="P:attachment of mitotic spindle microtubules to kinetochore"/>
    <property type="evidence" value="ECO:0007669"/>
    <property type="project" value="TreeGrafter"/>
</dbReference>
<feature type="coiled-coil region" evidence="7">
    <location>
        <begin position="448"/>
        <end position="592"/>
    </location>
</feature>
<name>A0A7M5UW91_9CNID</name>
<dbReference type="RefSeq" id="XP_066931996.1">
    <property type="nucleotide sequence ID" value="XM_067075895.1"/>
</dbReference>
<evidence type="ECO:0000256" key="6">
    <source>
        <dbReference type="ARBA" id="ARBA00023306"/>
    </source>
</evidence>
<keyword evidence="4" id="KW-0498">Mitosis</keyword>
<protein>
    <recommendedName>
        <fullName evidence="11">Spindle assembly checkpoint component MAD1</fullName>
    </recommendedName>
</protein>
<dbReference type="GO" id="GO:0000776">
    <property type="term" value="C:kinetochore"/>
    <property type="evidence" value="ECO:0007669"/>
    <property type="project" value="TreeGrafter"/>
</dbReference>
<keyword evidence="10" id="KW-1185">Reference proteome</keyword>
<evidence type="ECO:0000256" key="4">
    <source>
        <dbReference type="ARBA" id="ARBA00022776"/>
    </source>
</evidence>
<keyword evidence="7" id="KW-0175">Coiled coil</keyword>
<dbReference type="GeneID" id="136819651"/>
<reference evidence="9" key="1">
    <citation type="submission" date="2021-01" db="UniProtKB">
        <authorList>
            <consortium name="EnsemblMetazoa"/>
        </authorList>
    </citation>
    <scope>IDENTIFICATION</scope>
</reference>
<feature type="compositionally biased region" description="Polar residues" evidence="8">
    <location>
        <begin position="28"/>
        <end position="37"/>
    </location>
</feature>
<feature type="coiled-coil region" evidence="7">
    <location>
        <begin position="88"/>
        <end position="115"/>
    </location>
</feature>
<dbReference type="Gene3D" id="6.10.250.90">
    <property type="match status" value="1"/>
</dbReference>
<dbReference type="EnsemblMetazoa" id="CLYHEMT006870.1">
    <property type="protein sequence ID" value="CLYHEMP006870.1"/>
    <property type="gene ID" value="CLYHEMG006870"/>
</dbReference>
<evidence type="ECO:0000256" key="5">
    <source>
        <dbReference type="ARBA" id="ARBA00023242"/>
    </source>
</evidence>
<feature type="compositionally biased region" description="Polar residues" evidence="8">
    <location>
        <begin position="51"/>
        <end position="66"/>
    </location>
</feature>
<dbReference type="PANTHER" id="PTHR23168:SF0">
    <property type="entry name" value="MITOTIC SPINDLE ASSEMBLY CHECKPOINT PROTEIN MAD1"/>
    <property type="match status" value="1"/>
</dbReference>
<dbReference type="GO" id="GO:0072686">
    <property type="term" value="C:mitotic spindle"/>
    <property type="evidence" value="ECO:0007669"/>
    <property type="project" value="TreeGrafter"/>
</dbReference>
<dbReference type="Gene3D" id="3.30.457.60">
    <property type="match status" value="1"/>
</dbReference>
<feature type="coiled-coil region" evidence="7">
    <location>
        <begin position="219"/>
        <end position="352"/>
    </location>
</feature>
<sequence length="745" mass="87893">MNLSDSPSSSDDITSVIRMVKDYKRFVSKSSSKNDTGFNLDLFSPKKDTSSSDLFSSLNRTKSLDSSTRKRPLHNETSKLTQNERAEMLATKSKVVRLENELKQYEFEDKKKQIESETQRRLNSSKHAVDVEEADQLRRKFKQVLGDKESFASELEHWKNKYEGLNGEFSEAKQTWSTEKTFLTDQLNECKSSFQDESINLKEKSQRQSMELMTYKSKLDEVDVQLRNFKSRYEEANRLCCDYSELKYRCQSSEQKVKALEERLSQRDETTLINEKCRKELSNYREMERQNKLLMDENQLLKDGEQNMLILEERLNNLKKKLQQSESTSQRLQKCQIENEVLKEKLQNINQRPRSEGELTQMISELQKTNLNNTERNSELEVSVSILDATLLRKLDELKDVEHSKLQIESANSQLTEKHTKLQRRLTLVSGERDGLRRVLSSYEVEDGRAIKLKIEEAEHRINTLQKQYDELSDNHNKLREENYQLKRKATEHDASTMNISETIQLQESKKQLNELRKEMDQLREEKETVDMLLRKRELQGEFNPMKTRVLHLKNNLMQRAYDDYEQENEKIREENEKLRKKVMKLQQENEQTSFIDETMNMSKIIKTSKPMVEIQRLYEEEKKNNQRLLAGFKKKVKDFREAVYNIFGFSFKQMNDRDGFYRVQSIYSSRPDDFFLFTCAKNKEGVIEAGMAETEYAREWRPLFNDYIQKGDSIPAFLSAVTLDLFSQTTEVKDMTLAGKARQT</sequence>
<keyword evidence="3" id="KW-0132">Cell division</keyword>
<evidence type="ECO:0000256" key="3">
    <source>
        <dbReference type="ARBA" id="ARBA00022618"/>
    </source>
</evidence>
<dbReference type="Pfam" id="PF05557">
    <property type="entry name" value="MAD"/>
    <property type="match status" value="1"/>
</dbReference>
<keyword evidence="5" id="KW-0539">Nucleus</keyword>
<dbReference type="InterPro" id="IPR008672">
    <property type="entry name" value="Mad1"/>
</dbReference>
<feature type="coiled-coil region" evidence="7">
    <location>
        <begin position="148"/>
        <end position="175"/>
    </location>
</feature>
<comment type="subcellular location">
    <subcellularLocation>
        <location evidence="1">Nucleus</location>
    </subcellularLocation>
</comment>
<evidence type="ECO:0000256" key="7">
    <source>
        <dbReference type="SAM" id="Coils"/>
    </source>
</evidence>
<dbReference type="GO" id="GO:0051301">
    <property type="term" value="P:cell division"/>
    <property type="evidence" value="ECO:0007669"/>
    <property type="project" value="UniProtKB-KW"/>
</dbReference>